<evidence type="ECO:0000313" key="1">
    <source>
        <dbReference type="EMBL" id="PLW11192.1"/>
    </source>
</evidence>
<comment type="caution">
    <text evidence="1">The sequence shown here is derived from an EMBL/GenBank/DDBJ whole genome shotgun (WGS) entry which is preliminary data.</text>
</comment>
<reference evidence="1 2" key="1">
    <citation type="submission" date="2017-11" db="EMBL/GenBank/DDBJ databases">
        <title>De novo assembly and phasing of dikaryotic genomes from two isolates of Puccinia coronata f. sp. avenae, the causal agent of oat crown rust.</title>
        <authorList>
            <person name="Miller M.E."/>
            <person name="Zhang Y."/>
            <person name="Omidvar V."/>
            <person name="Sperschneider J."/>
            <person name="Schwessinger B."/>
            <person name="Raley C."/>
            <person name="Palmer J.M."/>
            <person name="Garnica D."/>
            <person name="Upadhyaya N."/>
            <person name="Rathjen J."/>
            <person name="Taylor J.M."/>
            <person name="Park R.F."/>
            <person name="Dodds P.N."/>
            <person name="Hirsch C.D."/>
            <person name="Kianian S.F."/>
            <person name="Figueroa M."/>
        </authorList>
    </citation>
    <scope>NUCLEOTIDE SEQUENCE [LARGE SCALE GENOMIC DNA]</scope>
    <source>
        <strain evidence="1">12NC29</strain>
    </source>
</reference>
<dbReference type="Proteomes" id="UP000235388">
    <property type="component" value="Unassembled WGS sequence"/>
</dbReference>
<accession>A0A2N5SD91</accession>
<dbReference type="EMBL" id="PGCJ01001029">
    <property type="protein sequence ID" value="PLW11192.1"/>
    <property type="molecule type" value="Genomic_DNA"/>
</dbReference>
<sequence length="148" mass="16486">MEHMSAQPEAWVAFLLSACPENVVPKVWPDAFTAEESIRRLLLLKCFRPDRMLAAIVTYVQHRHMAESSYNFDSAPPMKPAQSENGLRLVKVRGLVIVSPSLVQPEPTLVVQASRQNEMRLDRCTVLLHLMSCSAVDAGCCRPLAGQN</sequence>
<organism evidence="1 2">
    <name type="scientific">Puccinia coronata f. sp. avenae</name>
    <dbReference type="NCBI Taxonomy" id="200324"/>
    <lineage>
        <taxon>Eukaryota</taxon>
        <taxon>Fungi</taxon>
        <taxon>Dikarya</taxon>
        <taxon>Basidiomycota</taxon>
        <taxon>Pucciniomycotina</taxon>
        <taxon>Pucciniomycetes</taxon>
        <taxon>Pucciniales</taxon>
        <taxon>Pucciniaceae</taxon>
        <taxon>Puccinia</taxon>
    </lineage>
</organism>
<name>A0A2N5SD91_9BASI</name>
<protein>
    <submittedName>
        <fullName evidence="1">Uncharacterized protein</fullName>
    </submittedName>
</protein>
<keyword evidence="2" id="KW-1185">Reference proteome</keyword>
<dbReference type="OrthoDB" id="3239677at2759"/>
<dbReference type="AlphaFoldDB" id="A0A2N5SD91"/>
<dbReference type="STRING" id="200324.A0A2N5SD91"/>
<proteinExistence type="predicted"/>
<gene>
    <name evidence="1" type="ORF">PCANC_18786</name>
</gene>
<evidence type="ECO:0000313" key="2">
    <source>
        <dbReference type="Proteomes" id="UP000235388"/>
    </source>
</evidence>